<dbReference type="InterPro" id="IPR010559">
    <property type="entry name" value="Sig_transdc_His_kin_internal"/>
</dbReference>
<organism evidence="4 5">
    <name type="scientific">Kineothrix alysoides</name>
    <dbReference type="NCBI Taxonomy" id="1469948"/>
    <lineage>
        <taxon>Bacteria</taxon>
        <taxon>Bacillati</taxon>
        <taxon>Bacillota</taxon>
        <taxon>Clostridia</taxon>
        <taxon>Lachnospirales</taxon>
        <taxon>Lachnospiraceae</taxon>
        <taxon>Kineothrix</taxon>
    </lineage>
</organism>
<name>A0A4V2QCN1_9FIRM</name>
<feature type="coiled-coil region" evidence="1">
    <location>
        <begin position="352"/>
        <end position="379"/>
    </location>
</feature>
<dbReference type="InterPro" id="IPR003660">
    <property type="entry name" value="HAMP_dom"/>
</dbReference>
<dbReference type="GO" id="GO:0016020">
    <property type="term" value="C:membrane"/>
    <property type="evidence" value="ECO:0007669"/>
    <property type="project" value="InterPro"/>
</dbReference>
<dbReference type="GO" id="GO:0000155">
    <property type="term" value="F:phosphorelay sensor kinase activity"/>
    <property type="evidence" value="ECO:0007669"/>
    <property type="project" value="InterPro"/>
</dbReference>
<gene>
    <name evidence="4" type="ORF">EDD76_10134</name>
</gene>
<feature type="transmembrane region" description="Helical" evidence="2">
    <location>
        <begin position="26"/>
        <end position="47"/>
    </location>
</feature>
<accession>A0A4V2QCN1</accession>
<dbReference type="Gene3D" id="6.10.340.10">
    <property type="match status" value="1"/>
</dbReference>
<keyword evidence="1" id="KW-0175">Coiled coil</keyword>
<keyword evidence="2" id="KW-0472">Membrane</keyword>
<evidence type="ECO:0000256" key="2">
    <source>
        <dbReference type="SAM" id="Phobius"/>
    </source>
</evidence>
<feature type="transmembrane region" description="Helical" evidence="2">
    <location>
        <begin position="278"/>
        <end position="303"/>
    </location>
</feature>
<evidence type="ECO:0000313" key="5">
    <source>
        <dbReference type="Proteomes" id="UP000295718"/>
    </source>
</evidence>
<dbReference type="Proteomes" id="UP000295718">
    <property type="component" value="Unassembled WGS sequence"/>
</dbReference>
<proteinExistence type="predicted"/>
<dbReference type="EMBL" id="SLUO01000001">
    <property type="protein sequence ID" value="TCL60937.1"/>
    <property type="molecule type" value="Genomic_DNA"/>
</dbReference>
<dbReference type="InterPro" id="IPR050640">
    <property type="entry name" value="Bact_2-comp_sensor_kinase"/>
</dbReference>
<keyword evidence="2" id="KW-0812">Transmembrane</keyword>
<dbReference type="PANTHER" id="PTHR34220:SF7">
    <property type="entry name" value="SENSOR HISTIDINE KINASE YPDA"/>
    <property type="match status" value="1"/>
</dbReference>
<keyword evidence="5" id="KW-1185">Reference proteome</keyword>
<dbReference type="Pfam" id="PF06580">
    <property type="entry name" value="His_kinase"/>
    <property type="match status" value="1"/>
</dbReference>
<dbReference type="AlphaFoldDB" id="A0A4V2QCN1"/>
<sequence>MVNRCFGMIKEWGLNSLYKYSIYRRLIWCFVYMSVLPILLIGGYNAVYSFSKNEREAKMFLQESSSQIANNISYYMFSHMNLLEEVAMNPEIVNELMIYHQVDWNQKSDIENHIRLVLGSTFGASGAVNACEIVSVNRSYFYYPSPVSNGDFKTSKLLSRSARQVLMKVSPKEVPSDQNSYVILTRSIYSNEGCVGNIVAALDLSYFNKVCYENVTNLLNEVMIIDENNIVISASNEEQVGSVFGADKMLSISVSEPISNTNLTIVNLIDIQTLLKSAFIQFGITVFTAVLFAVLAFIFAILFTRSITEPINRLMEEMKKPKVEKFVEDAGNDEYHAVIEGFNKMSSNLVEALQKQYEIKLQETKLRELRREAELSALQQQINPHFLYNTLESIYWNGQLEGDEEISEIVNALGNYLRVIIIKGREYITIENEVESVNNYIFLQNKRFENRIVNYWDVSISMRHTKIIKLAIHPIVEDVISANLDDLESQIDIGISIAGELDTIQVTMTGNAVEYFLGRLDKTQVNTRGINSVDERLRLYYGDAFGVVMDKESEKIRVTMPVYKDNGSEGKKQYG</sequence>
<feature type="domain" description="HAMP" evidence="3">
    <location>
        <begin position="305"/>
        <end position="354"/>
    </location>
</feature>
<reference evidence="4 5" key="1">
    <citation type="submission" date="2019-03" db="EMBL/GenBank/DDBJ databases">
        <title>Genomic Encyclopedia of Type Strains, Phase IV (KMG-IV): sequencing the most valuable type-strain genomes for metagenomic binning, comparative biology and taxonomic classification.</title>
        <authorList>
            <person name="Goeker M."/>
        </authorList>
    </citation>
    <scope>NUCLEOTIDE SEQUENCE [LARGE SCALE GENOMIC DNA]</scope>
    <source>
        <strain evidence="4 5">DSM 100556</strain>
    </source>
</reference>
<evidence type="ECO:0000259" key="3">
    <source>
        <dbReference type="PROSITE" id="PS50885"/>
    </source>
</evidence>
<keyword evidence="2" id="KW-1133">Transmembrane helix</keyword>
<dbReference type="RefSeq" id="WP_031391411.1">
    <property type="nucleotide sequence ID" value="NZ_JPNB01000002.1"/>
</dbReference>
<dbReference type="PANTHER" id="PTHR34220">
    <property type="entry name" value="SENSOR HISTIDINE KINASE YPDA"/>
    <property type="match status" value="1"/>
</dbReference>
<dbReference type="PROSITE" id="PS50885">
    <property type="entry name" value="HAMP"/>
    <property type="match status" value="1"/>
</dbReference>
<evidence type="ECO:0000313" key="4">
    <source>
        <dbReference type="EMBL" id="TCL60937.1"/>
    </source>
</evidence>
<evidence type="ECO:0000256" key="1">
    <source>
        <dbReference type="SAM" id="Coils"/>
    </source>
</evidence>
<comment type="caution">
    <text evidence="4">The sequence shown here is derived from an EMBL/GenBank/DDBJ whole genome shotgun (WGS) entry which is preliminary data.</text>
</comment>
<protein>
    <submittedName>
        <fullName evidence="4">HAMP domain-containing protein</fullName>
    </submittedName>
</protein>
<dbReference type="STRING" id="1469948.GCA_000732725_02735"/>